<keyword evidence="1" id="KW-1133">Transmembrane helix</keyword>
<keyword evidence="1" id="KW-0472">Membrane</keyword>
<keyword evidence="3" id="KW-1185">Reference proteome</keyword>
<reference evidence="2" key="1">
    <citation type="submission" date="2023-06" db="EMBL/GenBank/DDBJ databases">
        <authorList>
            <person name="Delattre M."/>
        </authorList>
    </citation>
    <scope>NUCLEOTIDE SEQUENCE</scope>
    <source>
        <strain evidence="2">AF72</strain>
    </source>
</reference>
<dbReference type="AlphaFoldDB" id="A0AA36G1H9"/>
<protein>
    <submittedName>
        <fullName evidence="2">Uncharacterized protein</fullName>
    </submittedName>
</protein>
<dbReference type="EMBL" id="CATQJA010002635">
    <property type="protein sequence ID" value="CAJ0575115.1"/>
    <property type="molecule type" value="Genomic_DNA"/>
</dbReference>
<feature type="transmembrane region" description="Helical" evidence="1">
    <location>
        <begin position="30"/>
        <end position="47"/>
    </location>
</feature>
<feature type="transmembrane region" description="Helical" evidence="1">
    <location>
        <begin position="98"/>
        <end position="118"/>
    </location>
</feature>
<feature type="transmembrane region" description="Helical" evidence="1">
    <location>
        <begin position="59"/>
        <end position="78"/>
    </location>
</feature>
<gene>
    <name evidence="2" type="ORF">MSPICULIGERA_LOCUS13431</name>
</gene>
<dbReference type="Proteomes" id="UP001177023">
    <property type="component" value="Unassembled WGS sequence"/>
</dbReference>
<evidence type="ECO:0000313" key="3">
    <source>
        <dbReference type="Proteomes" id="UP001177023"/>
    </source>
</evidence>
<feature type="transmembrane region" description="Helical" evidence="1">
    <location>
        <begin position="130"/>
        <end position="149"/>
    </location>
</feature>
<evidence type="ECO:0000256" key="1">
    <source>
        <dbReference type="SAM" id="Phobius"/>
    </source>
</evidence>
<evidence type="ECO:0000313" key="2">
    <source>
        <dbReference type="EMBL" id="CAJ0575115.1"/>
    </source>
</evidence>
<feature type="transmembrane region" description="Helical" evidence="1">
    <location>
        <begin position="161"/>
        <end position="181"/>
    </location>
</feature>
<keyword evidence="1" id="KW-0812">Transmembrane</keyword>
<name>A0AA36G1H9_9BILA</name>
<proteinExistence type="predicted"/>
<accession>A0AA36G1H9</accession>
<sequence length="317" mass="34937">MKSLKPLELAAFFLVLSLFVVETGLSVVEHSILCSTLLANSVLLMILMYRPMDNKSEALFFRICACVAFVAILFVSLTHAFEALSVHGEHLHSDQNVLWRYVAIVDLIVKSVLVLSGLAPSLGLWRPAQLLLHAMAPILVIAVSIQKFADFFDFAVTGDKLDAILSLMVVFTSVGIILPAFKGLKPYIFADTPTFFDPKDFQSEINSTFPGIRCSHIHVYRQWPAAFEALIHLELTVDRRARNWAESARQRYEEAAKYMRSALCKGGAKKVLVEPKFVTEGASGMPWSGCVASACQKETGCCQPSTPTLTSAPTHTP</sequence>
<organism evidence="2 3">
    <name type="scientific">Mesorhabditis spiculigera</name>
    <dbReference type="NCBI Taxonomy" id="96644"/>
    <lineage>
        <taxon>Eukaryota</taxon>
        <taxon>Metazoa</taxon>
        <taxon>Ecdysozoa</taxon>
        <taxon>Nematoda</taxon>
        <taxon>Chromadorea</taxon>
        <taxon>Rhabditida</taxon>
        <taxon>Rhabditina</taxon>
        <taxon>Rhabditomorpha</taxon>
        <taxon>Rhabditoidea</taxon>
        <taxon>Rhabditidae</taxon>
        <taxon>Mesorhabditinae</taxon>
        <taxon>Mesorhabditis</taxon>
    </lineage>
</organism>
<comment type="caution">
    <text evidence="2">The sequence shown here is derived from an EMBL/GenBank/DDBJ whole genome shotgun (WGS) entry which is preliminary data.</text>
</comment>
<feature type="non-terminal residue" evidence="2">
    <location>
        <position position="317"/>
    </location>
</feature>